<dbReference type="Pfam" id="PF03372">
    <property type="entry name" value="Exo_endo_phos"/>
    <property type="match status" value="1"/>
</dbReference>
<dbReference type="PANTHER" id="PTHR14859:SF1">
    <property type="entry name" value="PGAP2-INTERACTING PROTEIN"/>
    <property type="match status" value="1"/>
</dbReference>
<reference evidence="2" key="1">
    <citation type="submission" date="2021-04" db="EMBL/GenBank/DDBJ databases">
        <title>Draft genome sequence data of methanotrophic Methylovulum sp. strain S1L and Methylomonas sp. strain S2AM isolated from boreal lake water columns.</title>
        <authorList>
            <person name="Rissanen A.J."/>
            <person name="Mangayil R."/>
            <person name="Svenning M.M."/>
            <person name="Khanongnuch R."/>
        </authorList>
    </citation>
    <scope>NUCLEOTIDE SEQUENCE</scope>
    <source>
        <strain evidence="2">S2AM</strain>
    </source>
</reference>
<dbReference type="GO" id="GO:0016020">
    <property type="term" value="C:membrane"/>
    <property type="evidence" value="ECO:0007669"/>
    <property type="project" value="GOC"/>
</dbReference>
<organism evidence="2 3">
    <name type="scientific">Methylomonas paludis</name>
    <dbReference type="NCBI Taxonomy" id="1173101"/>
    <lineage>
        <taxon>Bacteria</taxon>
        <taxon>Pseudomonadati</taxon>
        <taxon>Pseudomonadota</taxon>
        <taxon>Gammaproteobacteria</taxon>
        <taxon>Methylococcales</taxon>
        <taxon>Methylococcaceae</taxon>
        <taxon>Methylomonas</taxon>
    </lineage>
</organism>
<name>A0A975RBQ6_9GAMM</name>
<keyword evidence="2" id="KW-0378">Hydrolase</keyword>
<dbReference type="PANTHER" id="PTHR14859">
    <property type="entry name" value="CALCOFLUOR WHITE HYPERSENSITIVE PROTEIN PRECURSOR"/>
    <property type="match status" value="1"/>
</dbReference>
<dbReference type="InterPro" id="IPR051916">
    <property type="entry name" value="GPI-anchor_lipid_remodeler"/>
</dbReference>
<keyword evidence="3" id="KW-1185">Reference proteome</keyword>
<evidence type="ECO:0000259" key="1">
    <source>
        <dbReference type="Pfam" id="PF03372"/>
    </source>
</evidence>
<dbReference type="GO" id="GO:0004519">
    <property type="term" value="F:endonuclease activity"/>
    <property type="evidence" value="ECO:0007669"/>
    <property type="project" value="UniProtKB-KW"/>
</dbReference>
<dbReference type="InterPro" id="IPR036691">
    <property type="entry name" value="Endo/exonu/phosph_ase_sf"/>
</dbReference>
<dbReference type="SUPFAM" id="SSF56219">
    <property type="entry name" value="DNase I-like"/>
    <property type="match status" value="1"/>
</dbReference>
<feature type="domain" description="Endonuclease/exonuclease/phosphatase" evidence="1">
    <location>
        <begin position="10"/>
        <end position="241"/>
    </location>
</feature>
<dbReference type="AlphaFoldDB" id="A0A975RBQ6"/>
<dbReference type="GO" id="GO:0006506">
    <property type="term" value="P:GPI anchor biosynthetic process"/>
    <property type="evidence" value="ECO:0007669"/>
    <property type="project" value="TreeGrafter"/>
</dbReference>
<protein>
    <submittedName>
        <fullName evidence="2">Endonuclease/exonuclease/phosphatase family protein</fullName>
    </submittedName>
</protein>
<keyword evidence="2" id="KW-0255">Endonuclease</keyword>
<dbReference type="InterPro" id="IPR005135">
    <property type="entry name" value="Endo/exonuclease/phosphatase"/>
</dbReference>
<evidence type="ECO:0000313" key="3">
    <source>
        <dbReference type="Proteomes" id="UP000676649"/>
    </source>
</evidence>
<keyword evidence="2" id="KW-0540">Nuclease</keyword>
<dbReference type="Proteomes" id="UP000676649">
    <property type="component" value="Chromosome"/>
</dbReference>
<gene>
    <name evidence="2" type="ORF">KEF85_08265</name>
</gene>
<proteinExistence type="predicted"/>
<dbReference type="Gene3D" id="3.60.10.10">
    <property type="entry name" value="Endonuclease/exonuclease/phosphatase"/>
    <property type="match status" value="1"/>
</dbReference>
<accession>A0A975RBQ6</accession>
<evidence type="ECO:0000313" key="2">
    <source>
        <dbReference type="EMBL" id="QWF72531.1"/>
    </source>
</evidence>
<dbReference type="KEGG" id="mpad:KEF85_08265"/>
<dbReference type="EMBL" id="CP073754">
    <property type="protein sequence ID" value="QWF72531.1"/>
    <property type="molecule type" value="Genomic_DNA"/>
</dbReference>
<sequence length="253" mass="28914">MTLQALSVLSYNMHKGFSVGNRSFVLPEIRLALHKVNADLVFLQEIQGQHLQNARQIAGWPELSQIEYLAKDLWPYHAYAKNAVYEHGHHGNAILSKYPFVSWENLNVSPFSWASRSVLHASIQLPGLSNPVHIICIHFGLLARERRRQMAMLCRRINSHVPRDAVLIIAGDFNDWSEQANRQFHHSLGLREVFQVMQGSHVQSFPVWLPIFRMDRIYYRGLKPIDCAGLTASPWRLLSDHAALTANFSLTSN</sequence>